<gene>
    <name evidence="7" type="ORF">COMA1_10219</name>
</gene>
<reference evidence="7 8" key="1">
    <citation type="submission" date="2015-10" db="EMBL/GenBank/DDBJ databases">
        <authorList>
            <person name="Gilbert D.G."/>
        </authorList>
    </citation>
    <scope>NUCLEOTIDE SEQUENCE [LARGE SCALE GENOMIC DNA]</scope>
    <source>
        <strain evidence="7">COMA1</strain>
    </source>
</reference>
<evidence type="ECO:0000256" key="3">
    <source>
        <dbReference type="ARBA" id="ARBA00023004"/>
    </source>
</evidence>
<evidence type="ECO:0000256" key="5">
    <source>
        <dbReference type="SAM" id="Coils"/>
    </source>
</evidence>
<dbReference type="PROSITE" id="PS51007">
    <property type="entry name" value="CYTC"/>
    <property type="match status" value="2"/>
</dbReference>
<dbReference type="AlphaFoldDB" id="A0A0S4L4L2"/>
<feature type="domain" description="Cytochrome c" evidence="6">
    <location>
        <begin position="245"/>
        <end position="326"/>
    </location>
</feature>
<evidence type="ECO:0000313" key="7">
    <source>
        <dbReference type="EMBL" id="CUS31677.1"/>
    </source>
</evidence>
<proteinExistence type="predicted"/>
<name>A0A0S4L4L2_9BACT</name>
<dbReference type="Pfam" id="PF13442">
    <property type="entry name" value="Cytochrome_CBB3"/>
    <property type="match status" value="1"/>
</dbReference>
<keyword evidence="5" id="KW-0175">Coiled coil</keyword>
<dbReference type="GO" id="GO:0009055">
    <property type="term" value="F:electron transfer activity"/>
    <property type="evidence" value="ECO:0007669"/>
    <property type="project" value="InterPro"/>
</dbReference>
<keyword evidence="3 4" id="KW-0408">Iron</keyword>
<feature type="domain" description="Cytochrome c" evidence="6">
    <location>
        <begin position="29"/>
        <end position="135"/>
    </location>
</feature>
<dbReference type="Proteomes" id="UP000199032">
    <property type="component" value="Unassembled WGS sequence"/>
</dbReference>
<dbReference type="InterPro" id="IPR036909">
    <property type="entry name" value="Cyt_c-like_dom_sf"/>
</dbReference>
<dbReference type="PROSITE" id="PS51257">
    <property type="entry name" value="PROKAR_LIPOPROTEIN"/>
    <property type="match status" value="1"/>
</dbReference>
<dbReference type="PANTHER" id="PTHR35008">
    <property type="entry name" value="BLL4482 PROTEIN-RELATED"/>
    <property type="match status" value="1"/>
</dbReference>
<dbReference type="PANTHER" id="PTHR35008:SF8">
    <property type="entry name" value="ALCOHOL DEHYDROGENASE CYTOCHROME C SUBUNIT"/>
    <property type="match status" value="1"/>
</dbReference>
<evidence type="ECO:0000313" key="8">
    <source>
        <dbReference type="Proteomes" id="UP000199032"/>
    </source>
</evidence>
<dbReference type="Gene3D" id="1.10.760.10">
    <property type="entry name" value="Cytochrome c-like domain"/>
    <property type="match status" value="2"/>
</dbReference>
<dbReference type="GO" id="GO:0046872">
    <property type="term" value="F:metal ion binding"/>
    <property type="evidence" value="ECO:0007669"/>
    <property type="project" value="UniProtKB-KW"/>
</dbReference>
<evidence type="ECO:0000256" key="4">
    <source>
        <dbReference type="PROSITE-ProRule" id="PRU00433"/>
    </source>
</evidence>
<feature type="coiled-coil region" evidence="5">
    <location>
        <begin position="154"/>
        <end position="196"/>
    </location>
</feature>
<keyword evidence="8" id="KW-1185">Reference proteome</keyword>
<dbReference type="SUPFAM" id="SSF46626">
    <property type="entry name" value="Cytochrome c"/>
    <property type="match status" value="2"/>
</dbReference>
<evidence type="ECO:0000256" key="2">
    <source>
        <dbReference type="ARBA" id="ARBA00022723"/>
    </source>
</evidence>
<dbReference type="InterPro" id="IPR051459">
    <property type="entry name" value="Cytochrome_c-type_DH"/>
</dbReference>
<organism evidence="7 8">
    <name type="scientific">Candidatus Nitrospira nitrosa</name>
    <dbReference type="NCBI Taxonomy" id="1742972"/>
    <lineage>
        <taxon>Bacteria</taxon>
        <taxon>Pseudomonadati</taxon>
        <taxon>Nitrospirota</taxon>
        <taxon>Nitrospiria</taxon>
        <taxon>Nitrospirales</taxon>
        <taxon>Nitrospiraceae</taxon>
        <taxon>Nitrospira</taxon>
    </lineage>
</organism>
<dbReference type="EMBL" id="CZQA01000001">
    <property type="protein sequence ID" value="CUS31677.1"/>
    <property type="molecule type" value="Genomic_DNA"/>
</dbReference>
<dbReference type="RefSeq" id="WP_090742534.1">
    <property type="nucleotide sequence ID" value="NZ_CZQA01000001.1"/>
</dbReference>
<dbReference type="Pfam" id="PF00034">
    <property type="entry name" value="Cytochrom_C"/>
    <property type="match status" value="1"/>
</dbReference>
<dbReference type="InterPro" id="IPR009056">
    <property type="entry name" value="Cyt_c-like_dom"/>
</dbReference>
<keyword evidence="2 4" id="KW-0479">Metal-binding</keyword>
<protein>
    <submittedName>
        <fullName evidence="7">Putative Diheme Cytochrome c</fullName>
    </submittedName>
</protein>
<evidence type="ECO:0000259" key="6">
    <source>
        <dbReference type="PROSITE" id="PS51007"/>
    </source>
</evidence>
<dbReference type="STRING" id="1742972.COMA1_10219"/>
<keyword evidence="1 4" id="KW-0349">Heme</keyword>
<dbReference type="GO" id="GO:0020037">
    <property type="term" value="F:heme binding"/>
    <property type="evidence" value="ECO:0007669"/>
    <property type="project" value="InterPro"/>
</dbReference>
<accession>A0A0S4L4L2</accession>
<dbReference type="OrthoDB" id="9773456at2"/>
<sequence length="341" mass="37300">MKAARLGVIGLAVGMIGGLAVLTGGCANEQEKRGHELYTHYCSDCHGESGKQNEGFNWSSMPDPKPKDLSNKSEMGTFKDEELFATISRDMLDTTEEGGDPIGDDDFAVPTMPTFKYTLSEDEVWAIVGHVRTLHGMKMEFNVAARKTSLEEGLKVSQTKFEQAKQAYEAAEKKASDEAERKSEQLKKDVDVDESAYAAEQAAMVQAKKEMDVAQIALNNFSTRPGKGVSVPRPDLAVKPAETAKLVDRGKQLYENKYGCNGCHNLAGEGGKIGPALDRAGFRLNATWIYRWLKNPQAMDTHTRMPALGLNDADAKAVTLYVSTLRAPKEEPAVVKPVEKP</sequence>
<evidence type="ECO:0000256" key="1">
    <source>
        <dbReference type="ARBA" id="ARBA00022617"/>
    </source>
</evidence>